<reference evidence="3" key="1">
    <citation type="submission" date="2014-03" db="EMBL/GenBank/DDBJ databases">
        <authorList>
            <person name="Aksoy S."/>
            <person name="Warren W."/>
            <person name="Wilson R.K."/>
        </authorList>
    </citation>
    <scope>NUCLEOTIDE SEQUENCE [LARGE SCALE GENOMIC DNA]</scope>
    <source>
        <strain evidence="3">IAEA</strain>
    </source>
</reference>
<name>A0A1A9ZND9_GLOPL</name>
<sequence>MILIIFFDRQPCASTVTSLIETYDLSRVLECHLAYRSPHLNLYHVLLRSLQLESFHLLDFQFLSSPDHVAFPLAVVYSFLPLFTAENGGFLIGVGMWVVNIVVATLIHLRKPDLNCDAKRWRCTKRLRRLFVDLLLKK</sequence>
<protein>
    <submittedName>
        <fullName evidence="2">Uncharacterized protein</fullName>
    </submittedName>
</protein>
<dbReference type="Proteomes" id="UP000092445">
    <property type="component" value="Unassembled WGS sequence"/>
</dbReference>
<dbReference type="AlphaFoldDB" id="A0A1A9ZND9"/>
<dbReference type="VEuPathDB" id="VectorBase:GPAI020040"/>
<accession>A0A1A9ZND9</accession>
<dbReference type="EnsemblMetazoa" id="GPAI020040-RA">
    <property type="protein sequence ID" value="GPAI020040-PA"/>
    <property type="gene ID" value="GPAI020040"/>
</dbReference>
<keyword evidence="1" id="KW-0812">Transmembrane</keyword>
<evidence type="ECO:0000313" key="2">
    <source>
        <dbReference type="EnsemblMetazoa" id="GPAI020040-PA"/>
    </source>
</evidence>
<keyword evidence="1" id="KW-0472">Membrane</keyword>
<keyword evidence="3" id="KW-1185">Reference proteome</keyword>
<evidence type="ECO:0000313" key="3">
    <source>
        <dbReference type="Proteomes" id="UP000092445"/>
    </source>
</evidence>
<feature type="transmembrane region" description="Helical" evidence="1">
    <location>
        <begin position="88"/>
        <end position="109"/>
    </location>
</feature>
<evidence type="ECO:0000256" key="1">
    <source>
        <dbReference type="SAM" id="Phobius"/>
    </source>
</evidence>
<proteinExistence type="predicted"/>
<keyword evidence="1" id="KW-1133">Transmembrane helix</keyword>
<organism evidence="2 3">
    <name type="scientific">Glossina pallidipes</name>
    <name type="common">Tsetse fly</name>
    <dbReference type="NCBI Taxonomy" id="7398"/>
    <lineage>
        <taxon>Eukaryota</taxon>
        <taxon>Metazoa</taxon>
        <taxon>Ecdysozoa</taxon>
        <taxon>Arthropoda</taxon>
        <taxon>Hexapoda</taxon>
        <taxon>Insecta</taxon>
        <taxon>Pterygota</taxon>
        <taxon>Neoptera</taxon>
        <taxon>Endopterygota</taxon>
        <taxon>Diptera</taxon>
        <taxon>Brachycera</taxon>
        <taxon>Muscomorpha</taxon>
        <taxon>Hippoboscoidea</taxon>
        <taxon>Glossinidae</taxon>
        <taxon>Glossina</taxon>
    </lineage>
</organism>
<reference evidence="2" key="2">
    <citation type="submission" date="2020-05" db="UniProtKB">
        <authorList>
            <consortium name="EnsemblMetazoa"/>
        </authorList>
    </citation>
    <scope>IDENTIFICATION</scope>
    <source>
        <strain evidence="2">IAEA</strain>
    </source>
</reference>